<dbReference type="OrthoDB" id="8238457at2"/>
<dbReference type="AlphaFoldDB" id="F7ZI27"/>
<evidence type="ECO:0000313" key="1">
    <source>
        <dbReference type="EMBL" id="AEI94977.1"/>
    </source>
</evidence>
<name>F7ZI27_ROSLO</name>
<dbReference type="EMBL" id="CP002623">
    <property type="protein sequence ID" value="AEI94977.1"/>
    <property type="molecule type" value="Genomic_DNA"/>
</dbReference>
<dbReference type="InterPro" id="IPR045389">
    <property type="entry name" value="DUF6522"/>
</dbReference>
<accession>F7ZI27</accession>
<evidence type="ECO:0000313" key="2">
    <source>
        <dbReference type="Proteomes" id="UP000001353"/>
    </source>
</evidence>
<organism evidence="1 2">
    <name type="scientific">Roseobacter litoralis (strain ATCC 49566 / DSM 6996 / JCM 21268 / NBRC 15278 / OCh 149)</name>
    <dbReference type="NCBI Taxonomy" id="391595"/>
    <lineage>
        <taxon>Bacteria</taxon>
        <taxon>Pseudomonadati</taxon>
        <taxon>Pseudomonadota</taxon>
        <taxon>Alphaproteobacteria</taxon>
        <taxon>Rhodobacterales</taxon>
        <taxon>Roseobacteraceae</taxon>
        <taxon>Roseobacter</taxon>
    </lineage>
</organism>
<dbReference type="eggNOG" id="ENOG503134P">
    <property type="taxonomic scope" value="Bacteria"/>
</dbReference>
<gene>
    <name evidence="1" type="ordered locus">RLO149_c030210</name>
</gene>
<dbReference type="STRING" id="391595.RLO149_c030210"/>
<dbReference type="KEGG" id="rli:RLO149_c030210"/>
<protein>
    <submittedName>
        <fullName evidence="1">Uncharacterized protein</fullName>
    </submittedName>
</protein>
<dbReference type="Proteomes" id="UP000001353">
    <property type="component" value="Chromosome"/>
</dbReference>
<dbReference type="RefSeq" id="WP_013962888.1">
    <property type="nucleotide sequence ID" value="NC_015730.1"/>
</dbReference>
<proteinExistence type="predicted"/>
<reference evidence="1 2" key="1">
    <citation type="journal article" date="2011" name="BMC Genomics">
        <title>Comparative genome analysis and genome-guided physiological analysis of Roseobacter litoralis.</title>
        <authorList>
            <person name="Kalhoefer D."/>
            <person name="Thole S."/>
            <person name="Voget S."/>
            <person name="Lehmann R."/>
            <person name="Liesegang H."/>
            <person name="Wollher A."/>
            <person name="Daniel R."/>
            <person name="Simon M."/>
            <person name="Brinkhoff T."/>
        </authorList>
    </citation>
    <scope>NUCLEOTIDE SEQUENCE [LARGE SCALE GENOMIC DNA]</scope>
    <source>
        <strain evidence="2">ATCC 49566 / DSM 6996 / JCM 21268 / NBRC 15278 / OCh 149</strain>
    </source>
</reference>
<keyword evidence="2" id="KW-1185">Reference proteome</keyword>
<dbReference type="HOGENOM" id="CLU_166865_0_0_5"/>
<dbReference type="Pfam" id="PF20132">
    <property type="entry name" value="DUF6522"/>
    <property type="match status" value="1"/>
</dbReference>
<sequence length="101" mass="10932">MTPVEVNADGFVVDALVLAEAFALEPGDVQKLMRIGEITSLSETGIGEDAGRSRLTFHYGDRAVRLVVDQSGVILKKTSFTARSRTSALAKNSPELQRKNL</sequence>